<feature type="region of interest" description="Disordered" evidence="1">
    <location>
        <begin position="619"/>
        <end position="652"/>
    </location>
</feature>
<sequence>MEIDNLHKAKRRAGKPSSMTKARLSGNELSPTFRGTHNARQYDHRMTFNSEVRGHPSAMPSYMLQDPVAYRKPFHHNGYFHGGPPSESSTQHPNPSRMDRSLASTSRPDAEYGRQSTRSTSDLSHYRLPHTTVPANDLPPYMVGGARGHSSGFPPKHKGSSFPSPYSASVSDTAIAIDAETGRPVRILTHHSAGYSHLGGGGGASQAPLYPPAPTPSDLSLYGASSGAVPGPAPSHERLRRQTPTLTAAAGGHNAFLVHRPGDALPLYITDPLAPTTDLGRPPSPTPDPYSFSSQVPRAPSSRMEELVARSRLEEQSSASDMLHRRQEEHHIYHPHSDQRNPSHHPFMGHMPSSQLTKQYHSSQQQHQSATRRSLPLHNGSLPPQDYVTEMNPVPQDLPDPKPGEFPAVLYCEADEERLTSYQCLLRKQLELFEADEEDVRHSTRQGRTQPIKLGQVGVRCRHCACLKLSSRIKGASYYSQTIEGVYQIAQNMSKGHLCEKCMQVPKDIRRKLNIYRTDCRRAIKGKEYWSEHIRSLGVYEDTEDYCLRLRHPDRNNRYRRAEKVGNITSLVDIQSNEGEKVVASDLFRREGERGVMARMEVYIKPTKETNDVDSDTVMKGLDLQDPEDSVRSNKYGEKTTAGEVAKKKKPKKEAGVVATDLIRKGPNGRHLDYVNGNELEHNSSFESAGNMTSDESDVVPTSKDDEIQDSTPKVEGSKIVDSSEETESELEM</sequence>
<evidence type="ECO:0000313" key="3">
    <source>
        <dbReference type="Proteomes" id="UP000693970"/>
    </source>
</evidence>
<feature type="compositionally biased region" description="Polar residues" evidence="1">
    <location>
        <begin position="685"/>
        <end position="694"/>
    </location>
</feature>
<dbReference type="OrthoDB" id="47491at2759"/>
<organism evidence="2 3">
    <name type="scientific">Nitzschia inconspicua</name>
    <dbReference type="NCBI Taxonomy" id="303405"/>
    <lineage>
        <taxon>Eukaryota</taxon>
        <taxon>Sar</taxon>
        <taxon>Stramenopiles</taxon>
        <taxon>Ochrophyta</taxon>
        <taxon>Bacillariophyta</taxon>
        <taxon>Bacillariophyceae</taxon>
        <taxon>Bacillariophycidae</taxon>
        <taxon>Bacillariales</taxon>
        <taxon>Bacillariaceae</taxon>
        <taxon>Nitzschia</taxon>
    </lineage>
</organism>
<feature type="compositionally biased region" description="Low complexity" evidence="1">
    <location>
        <begin position="359"/>
        <end position="369"/>
    </location>
</feature>
<feature type="compositionally biased region" description="Basic and acidic residues" evidence="1">
    <location>
        <begin position="629"/>
        <end position="638"/>
    </location>
</feature>
<comment type="caution">
    <text evidence="2">The sequence shown here is derived from an EMBL/GenBank/DDBJ whole genome shotgun (WGS) entry which is preliminary data.</text>
</comment>
<proteinExistence type="predicted"/>
<feature type="region of interest" description="Disordered" evidence="1">
    <location>
        <begin position="75"/>
        <end position="168"/>
    </location>
</feature>
<gene>
    <name evidence="2" type="ORF">IV203_011790</name>
</gene>
<protein>
    <submittedName>
        <fullName evidence="2">Uncharacterized protein</fullName>
    </submittedName>
</protein>
<accession>A0A9K3KSM9</accession>
<feature type="region of interest" description="Disordered" evidence="1">
    <location>
        <begin position="669"/>
        <end position="733"/>
    </location>
</feature>
<feature type="compositionally biased region" description="Basic and acidic residues" evidence="1">
    <location>
        <begin position="322"/>
        <end position="341"/>
    </location>
</feature>
<feature type="compositionally biased region" description="Polar residues" evidence="1">
    <location>
        <begin position="27"/>
        <end position="39"/>
    </location>
</feature>
<feature type="region of interest" description="Disordered" evidence="1">
    <location>
        <begin position="1"/>
        <end position="42"/>
    </location>
</feature>
<keyword evidence="3" id="KW-1185">Reference proteome</keyword>
<feature type="compositionally biased region" description="Polar residues" evidence="1">
    <location>
        <begin position="114"/>
        <end position="123"/>
    </location>
</feature>
<reference evidence="2" key="2">
    <citation type="submission" date="2021-04" db="EMBL/GenBank/DDBJ databases">
        <authorList>
            <person name="Podell S."/>
        </authorList>
    </citation>
    <scope>NUCLEOTIDE SEQUENCE</scope>
    <source>
        <strain evidence="2">Hildebrandi</strain>
    </source>
</reference>
<evidence type="ECO:0000313" key="2">
    <source>
        <dbReference type="EMBL" id="KAG7349193.1"/>
    </source>
</evidence>
<dbReference type="EMBL" id="JAGRRH010000019">
    <property type="protein sequence ID" value="KAG7349193.1"/>
    <property type="molecule type" value="Genomic_DNA"/>
</dbReference>
<name>A0A9K3KSM9_9STRA</name>
<feature type="region of interest" description="Disordered" evidence="1">
    <location>
        <begin position="269"/>
        <end position="380"/>
    </location>
</feature>
<feature type="compositionally biased region" description="Acidic residues" evidence="1">
    <location>
        <begin position="723"/>
        <end position="733"/>
    </location>
</feature>
<feature type="region of interest" description="Disordered" evidence="1">
    <location>
        <begin position="199"/>
        <end position="238"/>
    </location>
</feature>
<reference evidence="2" key="1">
    <citation type="journal article" date="2021" name="Sci. Rep.">
        <title>Diploid genomic architecture of Nitzschia inconspicua, an elite biomass production diatom.</title>
        <authorList>
            <person name="Oliver A."/>
            <person name="Podell S."/>
            <person name="Pinowska A."/>
            <person name="Traller J.C."/>
            <person name="Smith S.R."/>
            <person name="McClure R."/>
            <person name="Beliaev A."/>
            <person name="Bohutskyi P."/>
            <person name="Hill E.A."/>
            <person name="Rabines A."/>
            <person name="Zheng H."/>
            <person name="Allen L.Z."/>
            <person name="Kuo A."/>
            <person name="Grigoriev I.V."/>
            <person name="Allen A.E."/>
            <person name="Hazlebeck D."/>
            <person name="Allen E.E."/>
        </authorList>
    </citation>
    <scope>NUCLEOTIDE SEQUENCE</scope>
    <source>
        <strain evidence="2">Hildebrandi</strain>
    </source>
</reference>
<feature type="compositionally biased region" description="Basic and acidic residues" evidence="1">
    <location>
        <begin position="303"/>
        <end position="315"/>
    </location>
</feature>
<dbReference type="Proteomes" id="UP000693970">
    <property type="component" value="Unassembled WGS sequence"/>
</dbReference>
<evidence type="ECO:0000256" key="1">
    <source>
        <dbReference type="SAM" id="MobiDB-lite"/>
    </source>
</evidence>
<dbReference type="AlphaFoldDB" id="A0A9K3KSM9"/>